<accession>A0A0E2LM91</accession>
<organism evidence="1 2">
    <name type="scientific">Porphyromonas gingivalis F0570</name>
    <dbReference type="NCBI Taxonomy" id="1227271"/>
    <lineage>
        <taxon>Bacteria</taxon>
        <taxon>Pseudomonadati</taxon>
        <taxon>Bacteroidota</taxon>
        <taxon>Bacteroidia</taxon>
        <taxon>Bacteroidales</taxon>
        <taxon>Porphyromonadaceae</taxon>
        <taxon>Porphyromonas</taxon>
    </lineage>
</organism>
<dbReference type="HOGENOM" id="CLU_3294106_0_0_10"/>
<evidence type="ECO:0000313" key="2">
    <source>
        <dbReference type="Proteomes" id="UP000016630"/>
    </source>
</evidence>
<dbReference type="AlphaFoldDB" id="A0A0E2LM91"/>
<dbReference type="EMBL" id="AWUW01000149">
    <property type="protein sequence ID" value="ERJ63841.1"/>
    <property type="molecule type" value="Genomic_DNA"/>
</dbReference>
<reference evidence="1 2" key="1">
    <citation type="submission" date="2013-06" db="EMBL/GenBank/DDBJ databases">
        <authorList>
            <person name="Weinstock G."/>
            <person name="Sodergren E."/>
            <person name="Lobos E.A."/>
            <person name="Fulton L."/>
            <person name="Fulton R."/>
            <person name="Courtney L."/>
            <person name="Fronick C."/>
            <person name="O'Laughlin M."/>
            <person name="Godfrey J."/>
            <person name="Wilson R.M."/>
            <person name="Miner T."/>
            <person name="Farmer C."/>
            <person name="Delehaunty K."/>
            <person name="Cordes M."/>
            <person name="Minx P."/>
            <person name="Tomlinson C."/>
            <person name="Chen J."/>
            <person name="Wollam A."/>
            <person name="Pepin K.H."/>
            <person name="Bhonagiri V."/>
            <person name="Zhang X."/>
            <person name="Warren W."/>
            <person name="Mitreva M."/>
            <person name="Mardis E.R."/>
            <person name="Wilson R.K."/>
        </authorList>
    </citation>
    <scope>NUCLEOTIDE SEQUENCE [LARGE SCALE GENOMIC DNA]</scope>
    <source>
        <strain evidence="1 2">F0570</strain>
    </source>
</reference>
<evidence type="ECO:0000313" key="1">
    <source>
        <dbReference type="EMBL" id="ERJ63841.1"/>
    </source>
</evidence>
<sequence>MILYFSDCTILFATNKVSYFTLTKYLFTRENQHTEILMIK</sequence>
<name>A0A0E2LM91_PORGN</name>
<proteinExistence type="predicted"/>
<dbReference type="Proteomes" id="UP000016630">
    <property type="component" value="Unassembled WGS sequence"/>
</dbReference>
<comment type="caution">
    <text evidence="1">The sequence shown here is derived from an EMBL/GenBank/DDBJ whole genome shotgun (WGS) entry which is preliminary data.</text>
</comment>
<protein>
    <submittedName>
        <fullName evidence="1">Uncharacterized protein</fullName>
    </submittedName>
</protein>
<gene>
    <name evidence="1" type="ORF">HMPREF1555_02246</name>
</gene>